<keyword evidence="1" id="KW-0240">DNA-directed RNA polymerase</keyword>
<name>A0A5A7RA22_STRAF</name>
<protein>
    <submittedName>
        <fullName evidence="1">DNA-directed RNA polymerase subunit alpha</fullName>
    </submittedName>
</protein>
<accession>A0A5A7RA22</accession>
<sequence length="111" mass="12808">MRFGVRDVGSEGLSESTLIDNTMTGCKLSVCEYTCNIRSYLKQLCKMEAKQEPVTTKINKRYEVEERKVREAHKGAMERRNELFKLIESHSTVESYARVKQVPRLDCKVSS</sequence>
<proteinExistence type="predicted"/>
<dbReference type="Proteomes" id="UP000325081">
    <property type="component" value="Unassembled WGS sequence"/>
</dbReference>
<evidence type="ECO:0000313" key="2">
    <source>
        <dbReference type="Proteomes" id="UP000325081"/>
    </source>
</evidence>
<organism evidence="1 2">
    <name type="scientific">Striga asiatica</name>
    <name type="common">Asiatic witchweed</name>
    <name type="synonym">Buchnera asiatica</name>
    <dbReference type="NCBI Taxonomy" id="4170"/>
    <lineage>
        <taxon>Eukaryota</taxon>
        <taxon>Viridiplantae</taxon>
        <taxon>Streptophyta</taxon>
        <taxon>Embryophyta</taxon>
        <taxon>Tracheophyta</taxon>
        <taxon>Spermatophyta</taxon>
        <taxon>Magnoliopsida</taxon>
        <taxon>eudicotyledons</taxon>
        <taxon>Gunneridae</taxon>
        <taxon>Pentapetalae</taxon>
        <taxon>asterids</taxon>
        <taxon>lamiids</taxon>
        <taxon>Lamiales</taxon>
        <taxon>Orobanchaceae</taxon>
        <taxon>Buchnereae</taxon>
        <taxon>Striga</taxon>
    </lineage>
</organism>
<reference evidence="2" key="1">
    <citation type="journal article" date="2019" name="Curr. Biol.">
        <title>Genome Sequence of Striga asiatica Provides Insight into the Evolution of Plant Parasitism.</title>
        <authorList>
            <person name="Yoshida S."/>
            <person name="Kim S."/>
            <person name="Wafula E.K."/>
            <person name="Tanskanen J."/>
            <person name="Kim Y.M."/>
            <person name="Honaas L."/>
            <person name="Yang Z."/>
            <person name="Spallek T."/>
            <person name="Conn C.E."/>
            <person name="Ichihashi Y."/>
            <person name="Cheong K."/>
            <person name="Cui S."/>
            <person name="Der J.P."/>
            <person name="Gundlach H."/>
            <person name="Jiao Y."/>
            <person name="Hori C."/>
            <person name="Ishida J.K."/>
            <person name="Kasahara H."/>
            <person name="Kiba T."/>
            <person name="Kim M.S."/>
            <person name="Koo N."/>
            <person name="Laohavisit A."/>
            <person name="Lee Y.H."/>
            <person name="Lumba S."/>
            <person name="McCourt P."/>
            <person name="Mortimer J.C."/>
            <person name="Mutuku J.M."/>
            <person name="Nomura T."/>
            <person name="Sasaki-Sekimoto Y."/>
            <person name="Seto Y."/>
            <person name="Wang Y."/>
            <person name="Wakatake T."/>
            <person name="Sakakibara H."/>
            <person name="Demura T."/>
            <person name="Yamaguchi S."/>
            <person name="Yoneyama K."/>
            <person name="Manabe R.I."/>
            <person name="Nelson D.C."/>
            <person name="Schulman A.H."/>
            <person name="Timko M.P."/>
            <person name="dePamphilis C.W."/>
            <person name="Choi D."/>
            <person name="Shirasu K."/>
        </authorList>
    </citation>
    <scope>NUCLEOTIDE SEQUENCE [LARGE SCALE GENOMIC DNA]</scope>
    <source>
        <strain evidence="2">cv. UVA1</strain>
    </source>
</reference>
<keyword evidence="2" id="KW-1185">Reference proteome</keyword>
<evidence type="ECO:0000313" key="1">
    <source>
        <dbReference type="EMBL" id="GER54150.1"/>
    </source>
</evidence>
<dbReference type="GO" id="GO:0000428">
    <property type="term" value="C:DNA-directed RNA polymerase complex"/>
    <property type="evidence" value="ECO:0007669"/>
    <property type="project" value="UniProtKB-KW"/>
</dbReference>
<gene>
    <name evidence="1" type="ORF">STAS_31712</name>
</gene>
<comment type="caution">
    <text evidence="1">The sequence shown here is derived from an EMBL/GenBank/DDBJ whole genome shotgun (WGS) entry which is preliminary data.</text>
</comment>
<dbReference type="EMBL" id="BKCP01010959">
    <property type="protein sequence ID" value="GER54150.1"/>
    <property type="molecule type" value="Genomic_DNA"/>
</dbReference>
<dbReference type="AlphaFoldDB" id="A0A5A7RA22"/>
<keyword evidence="1" id="KW-0804">Transcription</keyword>